<feature type="binding site" evidence="6">
    <location>
        <position position="178"/>
    </location>
    <ligand>
        <name>substrate</name>
    </ligand>
</feature>
<feature type="active site" description="Charge relay system" evidence="5">
    <location>
        <position position="129"/>
    </location>
</feature>
<reference evidence="8 9" key="1">
    <citation type="submission" date="2018-10" db="EMBL/GenBank/DDBJ databases">
        <title>Fifty Aureobasidium pullulans genomes reveal a recombining polyextremotolerant generalist.</title>
        <authorList>
            <person name="Gostincar C."/>
            <person name="Turk M."/>
            <person name="Zajc J."/>
            <person name="Gunde-Cimerman N."/>
        </authorList>
    </citation>
    <scope>NUCLEOTIDE SEQUENCE [LARGE SCALE GENOMIC DNA]</scope>
    <source>
        <strain evidence="8 9">EXF-9785</strain>
    </source>
</reference>
<evidence type="ECO:0000256" key="6">
    <source>
        <dbReference type="PIRSR" id="PIRSR001221-2"/>
    </source>
</evidence>
<dbReference type="PROSITE" id="PS00571">
    <property type="entry name" value="AMIDASES"/>
    <property type="match status" value="1"/>
</dbReference>
<accession>A0A4S9EQK4</accession>
<dbReference type="Pfam" id="PF01425">
    <property type="entry name" value="Amidase"/>
    <property type="match status" value="1"/>
</dbReference>
<feature type="active site" description="Charge relay system" evidence="5">
    <location>
        <position position="204"/>
    </location>
</feature>
<dbReference type="AlphaFoldDB" id="A0A4S9EQK4"/>
<comment type="caution">
    <text evidence="8">The sequence shown here is derived from an EMBL/GenBank/DDBJ whole genome shotgun (WGS) entry which is preliminary data.</text>
</comment>
<dbReference type="Proteomes" id="UP000308953">
    <property type="component" value="Unassembled WGS sequence"/>
</dbReference>
<dbReference type="SUPFAM" id="SSF75304">
    <property type="entry name" value="Amidase signature (AS) enzymes"/>
    <property type="match status" value="1"/>
</dbReference>
<evidence type="ECO:0000256" key="3">
    <source>
        <dbReference type="ARBA" id="ARBA00012922"/>
    </source>
</evidence>
<organism evidence="8 9">
    <name type="scientific">Aureobasidium pullulans</name>
    <name type="common">Black yeast</name>
    <name type="synonym">Pullularia pullulans</name>
    <dbReference type="NCBI Taxonomy" id="5580"/>
    <lineage>
        <taxon>Eukaryota</taxon>
        <taxon>Fungi</taxon>
        <taxon>Dikarya</taxon>
        <taxon>Ascomycota</taxon>
        <taxon>Pezizomycotina</taxon>
        <taxon>Dothideomycetes</taxon>
        <taxon>Dothideomycetidae</taxon>
        <taxon>Dothideales</taxon>
        <taxon>Saccotheciaceae</taxon>
        <taxon>Aureobasidium</taxon>
    </lineage>
</organism>
<dbReference type="PIRSF" id="PIRSF001221">
    <property type="entry name" value="Amidase_fungi"/>
    <property type="match status" value="1"/>
</dbReference>
<evidence type="ECO:0000256" key="1">
    <source>
        <dbReference type="ARBA" id="ARBA00001311"/>
    </source>
</evidence>
<dbReference type="GO" id="GO:0004040">
    <property type="term" value="F:amidase activity"/>
    <property type="evidence" value="ECO:0007669"/>
    <property type="project" value="UniProtKB-EC"/>
</dbReference>
<evidence type="ECO:0000313" key="9">
    <source>
        <dbReference type="Proteomes" id="UP000308953"/>
    </source>
</evidence>
<feature type="domain" description="Amidase" evidence="7">
    <location>
        <begin position="73"/>
        <end position="548"/>
    </location>
</feature>
<proteinExistence type="inferred from homology"/>
<dbReference type="PANTHER" id="PTHR46072">
    <property type="entry name" value="AMIDASE-RELATED-RELATED"/>
    <property type="match status" value="1"/>
</dbReference>
<dbReference type="EMBL" id="QZAV01000199">
    <property type="protein sequence ID" value="THX35584.1"/>
    <property type="molecule type" value="Genomic_DNA"/>
</dbReference>
<comment type="catalytic activity">
    <reaction evidence="1">
        <text>a monocarboxylic acid amide + H2O = a monocarboxylate + NH4(+)</text>
        <dbReference type="Rhea" id="RHEA:12020"/>
        <dbReference type="ChEBI" id="CHEBI:15377"/>
        <dbReference type="ChEBI" id="CHEBI:28938"/>
        <dbReference type="ChEBI" id="CHEBI:35757"/>
        <dbReference type="ChEBI" id="CHEBI:83628"/>
        <dbReference type="EC" id="3.5.1.4"/>
    </reaction>
</comment>
<name>A0A4S9EQK4_AURPU</name>
<dbReference type="InterPro" id="IPR020556">
    <property type="entry name" value="Amidase_CS"/>
</dbReference>
<keyword evidence="4" id="KW-0378">Hydrolase</keyword>
<dbReference type="PANTHER" id="PTHR46072:SF9">
    <property type="entry name" value="ACETAMIDASE"/>
    <property type="match status" value="1"/>
</dbReference>
<feature type="binding site" evidence="6">
    <location>
        <begin position="225"/>
        <end position="228"/>
    </location>
    <ligand>
        <name>substrate</name>
    </ligand>
</feature>
<feature type="binding site" evidence="6">
    <location>
        <position position="204"/>
    </location>
    <ligand>
        <name>substrate</name>
    </ligand>
</feature>
<comment type="similarity">
    <text evidence="2">Belongs to the amidase family.</text>
</comment>
<protein>
    <recommendedName>
        <fullName evidence="3">amidase</fullName>
        <ecNumber evidence="3">3.5.1.4</ecNumber>
    </recommendedName>
</protein>
<dbReference type="InterPro" id="IPR036928">
    <property type="entry name" value="AS_sf"/>
</dbReference>
<evidence type="ECO:0000313" key="8">
    <source>
        <dbReference type="EMBL" id="THX35584.1"/>
    </source>
</evidence>
<gene>
    <name evidence="8" type="ORF">D6D10_07223</name>
</gene>
<dbReference type="InterPro" id="IPR023631">
    <property type="entry name" value="Amidase_dom"/>
</dbReference>
<sequence>MGKDWKEIAAAKNQRINDSIPKEWRIDTSSLPDNVMDIPATSGILSRTELDITNSSATDLVAELAAGKLKAVDVTTAFCKRAAISHQVTNCALEFFPEMALKQAKELDDFYEKNGRTVGPLHGLPISLKDQLRIKGLETTMGYVAWIDKYDTEDSVLTAMLRKAGAVFYVKTSVPQSLMVCETVNNITGRSVNPRNKHLSPGGSSGGEGANVGIRGGIIGVGTDIGGSIRVPSAFNFLYGLRPSHGRLPYGKMANSMEGQETVHSVVGPITHSVPDMRLFVQSVLEQEPWKHDSKVIPMPWRQSEHDAAVKKITSDKLTLGFFNNDGVVMPHPPILRGVDKVVSILRENGHEVIDWKPYRHDYAVDLIQGIYASDAGKDIHTVLSASGEPAIPNINDLVDPSISGADITKLWDVQLQKWTFQMEYIEEWNKLEEKLGKEMDAFIMPITPTAAIRHNQFKYYGYASAINLLDFTSVVVPVTFADKNLDKKNERFKPMNDMDKQVQEECKFSGCPRSRTATDKITDDAEAYHGAPVAVQIVGRRLTEEKTMAIAEEIGKLLGNAITP</sequence>
<feature type="active site" description="Acyl-ester intermediate" evidence="5">
    <location>
        <position position="228"/>
    </location>
</feature>
<evidence type="ECO:0000256" key="2">
    <source>
        <dbReference type="ARBA" id="ARBA00009199"/>
    </source>
</evidence>
<evidence type="ECO:0000256" key="4">
    <source>
        <dbReference type="ARBA" id="ARBA00022801"/>
    </source>
</evidence>
<evidence type="ECO:0000256" key="5">
    <source>
        <dbReference type="PIRSR" id="PIRSR001221-1"/>
    </source>
</evidence>
<dbReference type="EC" id="3.5.1.4" evidence="3"/>
<evidence type="ECO:0000259" key="7">
    <source>
        <dbReference type="Pfam" id="PF01425"/>
    </source>
</evidence>
<dbReference type="Gene3D" id="3.90.1300.10">
    <property type="entry name" value="Amidase signature (AS) domain"/>
    <property type="match status" value="1"/>
</dbReference>